<dbReference type="GO" id="GO:0004756">
    <property type="term" value="F:selenide, water dikinase activity"/>
    <property type="evidence" value="ECO:0007669"/>
    <property type="project" value="UniProtKB-EC"/>
</dbReference>
<dbReference type="GO" id="GO:0005524">
    <property type="term" value="F:ATP binding"/>
    <property type="evidence" value="ECO:0007669"/>
    <property type="project" value="UniProtKB-KW"/>
</dbReference>
<proteinExistence type="inferred from homology"/>
<dbReference type="AlphaFoldDB" id="A0A3B1CPF7"/>
<evidence type="ECO:0000259" key="9">
    <source>
        <dbReference type="Pfam" id="PF00586"/>
    </source>
</evidence>
<evidence type="ECO:0000256" key="6">
    <source>
        <dbReference type="ARBA" id="ARBA00022840"/>
    </source>
</evidence>
<dbReference type="Pfam" id="PF00586">
    <property type="entry name" value="AIRS"/>
    <property type="match status" value="1"/>
</dbReference>
<evidence type="ECO:0000256" key="2">
    <source>
        <dbReference type="ARBA" id="ARBA00022679"/>
    </source>
</evidence>
<dbReference type="HAMAP" id="MF_00625">
    <property type="entry name" value="SelD"/>
    <property type="match status" value="1"/>
</dbReference>
<dbReference type="SUPFAM" id="SSF56042">
    <property type="entry name" value="PurM C-terminal domain-like"/>
    <property type="match status" value="1"/>
</dbReference>
<dbReference type="InterPro" id="IPR010918">
    <property type="entry name" value="PurM-like_C_dom"/>
</dbReference>
<dbReference type="EC" id="2.7.9.3" evidence="11"/>
<keyword evidence="5 11" id="KW-0418">Kinase</keyword>
<dbReference type="InterPro" id="IPR023061">
    <property type="entry name" value="SelD_I"/>
</dbReference>
<dbReference type="InterPro" id="IPR004536">
    <property type="entry name" value="SPS/SelD"/>
</dbReference>
<dbReference type="PIRSF" id="PIRSF036407">
    <property type="entry name" value="Selenphspht_syn"/>
    <property type="match status" value="1"/>
</dbReference>
<evidence type="ECO:0000256" key="8">
    <source>
        <dbReference type="ARBA" id="ARBA00023266"/>
    </source>
</evidence>
<keyword evidence="8" id="KW-0711">Selenium</keyword>
<protein>
    <submittedName>
        <fullName evidence="11">Selenide,water dikinase @ selenocysteine-containing</fullName>
        <ecNumber evidence="11">2.7.9.3</ecNumber>
    </submittedName>
</protein>
<organism evidence="11">
    <name type="scientific">hydrothermal vent metagenome</name>
    <dbReference type="NCBI Taxonomy" id="652676"/>
    <lineage>
        <taxon>unclassified sequences</taxon>
        <taxon>metagenomes</taxon>
        <taxon>ecological metagenomes</taxon>
    </lineage>
</organism>
<keyword evidence="6" id="KW-0067">ATP-binding</keyword>
<accession>A0A3B1CPF7</accession>
<keyword evidence="2 11" id="KW-0808">Transferase</keyword>
<gene>
    <name evidence="11" type="ORF">MNBD_NITROSPINAE01-621</name>
</gene>
<dbReference type="GO" id="GO:0016260">
    <property type="term" value="P:selenocysteine biosynthetic process"/>
    <property type="evidence" value="ECO:0007669"/>
    <property type="project" value="InterPro"/>
</dbReference>
<dbReference type="CDD" id="cd02195">
    <property type="entry name" value="SelD"/>
    <property type="match status" value="1"/>
</dbReference>
<dbReference type="Gene3D" id="3.30.1330.10">
    <property type="entry name" value="PurM-like, N-terminal domain"/>
    <property type="match status" value="1"/>
</dbReference>
<sequence>MKFGKKRGLTALARAGGCGSKIGPEDLRKALRHMPVFDDKNFIYGQGTGDDAGVYKISDELAIVQSVDFFTPIVDDPYTFGKISAANALSDIYALGAKPISALNIIGISCALGTDVIGEILRGGAETVAEAGAVIVGGHSVDDSEPKYGLAVTGVVHPEKMITNRGARPGDAVVLTKKIGTGILSNLAKAGKNCPAGSYDDAIESMKRLNRTSAETMVELNATACTDVTGYGLLGHARNLAEASNVSISIKYSDVPKFDGIESFAIKATKGGGERNFNWVKERLTTGNDISREQTMVLCDAQTSGGLLVTLSSDMAEQFVDKLKAKGNTAVAIIGRVEAGAPGTISVY</sequence>
<dbReference type="NCBIfam" id="TIGR00476">
    <property type="entry name" value="selD"/>
    <property type="match status" value="1"/>
</dbReference>
<dbReference type="Gene3D" id="3.90.650.10">
    <property type="entry name" value="PurM-like C-terminal domain"/>
    <property type="match status" value="1"/>
</dbReference>
<evidence type="ECO:0000256" key="4">
    <source>
        <dbReference type="ARBA" id="ARBA00022741"/>
    </source>
</evidence>
<dbReference type="PANTHER" id="PTHR10256">
    <property type="entry name" value="SELENIDE, WATER DIKINASE"/>
    <property type="match status" value="1"/>
</dbReference>
<dbReference type="InterPro" id="IPR036921">
    <property type="entry name" value="PurM-like_N_sf"/>
</dbReference>
<feature type="domain" description="PurM-like N-terminal" evidence="9">
    <location>
        <begin position="49"/>
        <end position="156"/>
    </location>
</feature>
<reference evidence="11" key="1">
    <citation type="submission" date="2018-06" db="EMBL/GenBank/DDBJ databases">
        <authorList>
            <person name="Zhirakovskaya E."/>
        </authorList>
    </citation>
    <scope>NUCLEOTIDE SEQUENCE</scope>
</reference>
<feature type="domain" description="PurM-like C-terminal" evidence="10">
    <location>
        <begin position="168"/>
        <end position="343"/>
    </location>
</feature>
<evidence type="ECO:0000256" key="3">
    <source>
        <dbReference type="ARBA" id="ARBA00022723"/>
    </source>
</evidence>
<evidence type="ECO:0000313" key="11">
    <source>
        <dbReference type="EMBL" id="VAX24580.1"/>
    </source>
</evidence>
<dbReference type="NCBIfam" id="NF002098">
    <property type="entry name" value="PRK00943.1"/>
    <property type="match status" value="1"/>
</dbReference>
<dbReference type="PANTHER" id="PTHR10256:SF0">
    <property type="entry name" value="INACTIVE SELENIDE, WATER DIKINASE-LIKE PROTEIN-RELATED"/>
    <property type="match status" value="1"/>
</dbReference>
<dbReference type="GO" id="GO:0046872">
    <property type="term" value="F:metal ion binding"/>
    <property type="evidence" value="ECO:0007669"/>
    <property type="project" value="UniProtKB-KW"/>
</dbReference>
<keyword evidence="7" id="KW-0460">Magnesium</keyword>
<dbReference type="Pfam" id="PF02769">
    <property type="entry name" value="AIRS_C"/>
    <property type="match status" value="1"/>
</dbReference>
<keyword evidence="4" id="KW-0547">Nucleotide-binding</keyword>
<dbReference type="EMBL" id="UOGC01000166">
    <property type="protein sequence ID" value="VAX24580.1"/>
    <property type="molecule type" value="Genomic_DNA"/>
</dbReference>
<dbReference type="InterPro" id="IPR036676">
    <property type="entry name" value="PurM-like_C_sf"/>
</dbReference>
<dbReference type="GO" id="GO:0005737">
    <property type="term" value="C:cytoplasm"/>
    <property type="evidence" value="ECO:0007669"/>
    <property type="project" value="TreeGrafter"/>
</dbReference>
<comment type="similarity">
    <text evidence="1">Belongs to the selenophosphate synthase 1 family. Class I subfamily.</text>
</comment>
<name>A0A3B1CPF7_9ZZZZ</name>
<dbReference type="SUPFAM" id="SSF55326">
    <property type="entry name" value="PurM N-terminal domain-like"/>
    <property type="match status" value="1"/>
</dbReference>
<keyword evidence="3" id="KW-0479">Metal-binding</keyword>
<dbReference type="InterPro" id="IPR016188">
    <property type="entry name" value="PurM-like_N"/>
</dbReference>
<evidence type="ECO:0000256" key="1">
    <source>
        <dbReference type="ARBA" id="ARBA00008026"/>
    </source>
</evidence>
<evidence type="ECO:0000259" key="10">
    <source>
        <dbReference type="Pfam" id="PF02769"/>
    </source>
</evidence>
<dbReference type="FunFam" id="3.30.1330.10:FF:000003">
    <property type="entry name" value="Selenide, water dikinase"/>
    <property type="match status" value="1"/>
</dbReference>
<evidence type="ECO:0000256" key="5">
    <source>
        <dbReference type="ARBA" id="ARBA00022777"/>
    </source>
</evidence>
<evidence type="ECO:0000256" key="7">
    <source>
        <dbReference type="ARBA" id="ARBA00022842"/>
    </source>
</evidence>